<evidence type="ECO:0000256" key="2">
    <source>
        <dbReference type="ARBA" id="ARBA00023015"/>
    </source>
</evidence>
<evidence type="ECO:0000256" key="3">
    <source>
        <dbReference type="ARBA" id="ARBA00023163"/>
    </source>
</evidence>
<evidence type="ECO:0000256" key="4">
    <source>
        <dbReference type="ARBA" id="ARBA00023242"/>
    </source>
</evidence>
<evidence type="ECO:0000313" key="8">
    <source>
        <dbReference type="Proteomes" id="UP000230002"/>
    </source>
</evidence>
<dbReference type="STRING" id="1077348.A0A2G8SJ43"/>
<dbReference type="InterPro" id="IPR006565">
    <property type="entry name" value="BTP"/>
</dbReference>
<dbReference type="GO" id="GO:0000124">
    <property type="term" value="C:SAGA complex"/>
    <property type="evidence" value="ECO:0007669"/>
    <property type="project" value="InterPro"/>
</dbReference>
<dbReference type="Pfam" id="PF07524">
    <property type="entry name" value="Bromo_TP"/>
    <property type="match status" value="1"/>
</dbReference>
<organism evidence="7 8">
    <name type="scientific">Ganoderma sinense ZZ0214-1</name>
    <dbReference type="NCBI Taxonomy" id="1077348"/>
    <lineage>
        <taxon>Eukaryota</taxon>
        <taxon>Fungi</taxon>
        <taxon>Dikarya</taxon>
        <taxon>Basidiomycota</taxon>
        <taxon>Agaricomycotina</taxon>
        <taxon>Agaricomycetes</taxon>
        <taxon>Polyporales</taxon>
        <taxon>Polyporaceae</taxon>
        <taxon>Ganoderma</taxon>
    </lineage>
</organism>
<dbReference type="InterPro" id="IPR037782">
    <property type="entry name" value="Spt7"/>
</dbReference>
<dbReference type="GO" id="GO:0006357">
    <property type="term" value="P:regulation of transcription by RNA polymerase II"/>
    <property type="evidence" value="ECO:0007669"/>
    <property type="project" value="TreeGrafter"/>
</dbReference>
<keyword evidence="2" id="KW-0805">Transcription regulation</keyword>
<feature type="compositionally biased region" description="Pro residues" evidence="5">
    <location>
        <begin position="341"/>
        <end position="354"/>
    </location>
</feature>
<keyword evidence="8" id="KW-1185">Reference proteome</keyword>
<name>A0A2G8SJ43_9APHY</name>
<accession>A0A2G8SJ43</accession>
<gene>
    <name evidence="7" type="ORF">GSI_04362</name>
</gene>
<evidence type="ECO:0000256" key="5">
    <source>
        <dbReference type="SAM" id="MobiDB-lite"/>
    </source>
</evidence>
<feature type="compositionally biased region" description="Pro residues" evidence="5">
    <location>
        <begin position="483"/>
        <end position="511"/>
    </location>
</feature>
<comment type="subcellular location">
    <subcellularLocation>
        <location evidence="1">Nucleus</location>
    </subcellularLocation>
</comment>
<dbReference type="GO" id="GO:0005198">
    <property type="term" value="F:structural molecule activity"/>
    <property type="evidence" value="ECO:0007669"/>
    <property type="project" value="TreeGrafter"/>
</dbReference>
<dbReference type="OrthoDB" id="21449at2759"/>
<dbReference type="GO" id="GO:0046982">
    <property type="term" value="F:protein heterodimerization activity"/>
    <property type="evidence" value="ECO:0007669"/>
    <property type="project" value="InterPro"/>
</dbReference>
<feature type="domain" description="Bromodomain associated" evidence="6">
    <location>
        <begin position="162"/>
        <end position="221"/>
    </location>
</feature>
<evidence type="ECO:0000313" key="7">
    <source>
        <dbReference type="EMBL" id="PIL33737.1"/>
    </source>
</evidence>
<feature type="region of interest" description="Disordered" evidence="5">
    <location>
        <begin position="319"/>
        <end position="358"/>
    </location>
</feature>
<dbReference type="PANTHER" id="PTHR47343">
    <property type="entry name" value="TRANSCRIPTIONAL ACTIVATOR SPT7"/>
    <property type="match status" value="1"/>
</dbReference>
<keyword evidence="3" id="KW-0804">Transcription</keyword>
<reference evidence="7 8" key="1">
    <citation type="journal article" date="2015" name="Sci. Rep.">
        <title>Chromosome-level genome map provides insights into diverse defense mechanisms in the medicinal fungus Ganoderma sinense.</title>
        <authorList>
            <person name="Zhu Y."/>
            <person name="Xu J."/>
            <person name="Sun C."/>
            <person name="Zhou S."/>
            <person name="Xu H."/>
            <person name="Nelson D.R."/>
            <person name="Qian J."/>
            <person name="Song J."/>
            <person name="Luo H."/>
            <person name="Xiang L."/>
            <person name="Li Y."/>
            <person name="Xu Z."/>
            <person name="Ji A."/>
            <person name="Wang L."/>
            <person name="Lu S."/>
            <person name="Hayward A."/>
            <person name="Sun W."/>
            <person name="Li X."/>
            <person name="Schwartz D.C."/>
            <person name="Wang Y."/>
            <person name="Chen S."/>
        </authorList>
    </citation>
    <scope>NUCLEOTIDE SEQUENCE [LARGE SCALE GENOMIC DNA]</scope>
    <source>
        <strain evidence="7 8">ZZ0214-1</strain>
    </source>
</reference>
<dbReference type="EMBL" id="AYKW01000007">
    <property type="protein sequence ID" value="PIL33737.1"/>
    <property type="molecule type" value="Genomic_DNA"/>
</dbReference>
<feature type="region of interest" description="Disordered" evidence="5">
    <location>
        <begin position="453"/>
        <end position="550"/>
    </location>
</feature>
<dbReference type="GO" id="GO:0046695">
    <property type="term" value="C:SLIK (SAGA-like) complex"/>
    <property type="evidence" value="ECO:0007669"/>
    <property type="project" value="InterPro"/>
</dbReference>
<dbReference type="AlphaFoldDB" id="A0A2G8SJ43"/>
<evidence type="ECO:0000256" key="1">
    <source>
        <dbReference type="ARBA" id="ARBA00004123"/>
    </source>
</evidence>
<protein>
    <submittedName>
        <fullName evidence="7">Transcription factor</fullName>
    </submittedName>
</protein>
<sequence>MDDRPRKRARVYSHNAADKDVAELWWDAMRSDELLANGLPSLTRSVSRDVSAPGPPSAINDPPRNSSRRKKKKKKETTSTNTMLYHMNNNIRTLRRVRTTHAKFTALNQSLEENGGVAPPPIHDIHEDLDDVVDERPWKPTGAGIDMGGDNAKDCLHWMGNKVLEHAGFQGTSKMALDVLSSVTAEYLQNVGRTIRFLCDKYGNQMTPEEIILHTLFESGITQIGDLERYIKDDVVRYGGRLAELEKKLGNAYREATTEEAWDDEALFRMEGEEEDGEFVMGNFAESFGEDFFGLKELGIADEFGLSSLTVPKRLLKGKKGGIKEDPSAPSDVLVTSAKPLEPPPPFPPPPPFIPLDSNTVDDQIGLLKGFYQSRVAEASAALVAPPPLGQAGPGLPPPLPASGTINGLPAPYPATLPSIPVNPAPVDLSFGAPHLRPTEPAQVVVLPDDAPSLAHTKIGPLGTINKAAPAASTAKKKSKAKPPAPTPGLPPADGDAPPPATPGPLPPPPLMHSSSTGGMSESKKGKGTGTPSKKKAKVEAFPPVVMASA</sequence>
<keyword evidence="4" id="KW-0539">Nucleus</keyword>
<dbReference type="InterPro" id="IPR009072">
    <property type="entry name" value="Histone-fold"/>
</dbReference>
<dbReference type="PANTHER" id="PTHR47343:SF1">
    <property type="entry name" value="TRANSCRIPTIONAL ACTIVATOR SPT7"/>
    <property type="match status" value="1"/>
</dbReference>
<feature type="region of interest" description="Disordered" evidence="5">
    <location>
        <begin position="45"/>
        <end position="82"/>
    </location>
</feature>
<evidence type="ECO:0000259" key="6">
    <source>
        <dbReference type="Pfam" id="PF07524"/>
    </source>
</evidence>
<feature type="compositionally biased region" description="Basic residues" evidence="5">
    <location>
        <begin position="66"/>
        <end position="75"/>
    </location>
</feature>
<dbReference type="GO" id="GO:0005634">
    <property type="term" value="C:nucleus"/>
    <property type="evidence" value="ECO:0007669"/>
    <property type="project" value="UniProtKB-SubCell"/>
</dbReference>
<dbReference type="CDD" id="cd22927">
    <property type="entry name" value="HFD_SPT7"/>
    <property type="match status" value="1"/>
</dbReference>
<dbReference type="Proteomes" id="UP000230002">
    <property type="component" value="Unassembled WGS sequence"/>
</dbReference>
<dbReference type="Gene3D" id="1.10.20.10">
    <property type="entry name" value="Histone, subunit A"/>
    <property type="match status" value="1"/>
</dbReference>
<proteinExistence type="predicted"/>
<comment type="caution">
    <text evidence="7">The sequence shown here is derived from an EMBL/GenBank/DDBJ whole genome shotgun (WGS) entry which is preliminary data.</text>
</comment>